<comment type="caution">
    <text evidence="2">The sequence shown here is derived from an EMBL/GenBank/DDBJ whole genome shotgun (WGS) entry which is preliminary data.</text>
</comment>
<accession>A0A316GHL4</accession>
<keyword evidence="1" id="KW-1133">Transmembrane helix</keyword>
<protein>
    <submittedName>
        <fullName evidence="2">Uncharacterized protein</fullName>
    </submittedName>
</protein>
<proteinExistence type="predicted"/>
<keyword evidence="1" id="KW-0472">Membrane</keyword>
<keyword evidence="3" id="KW-1185">Reference proteome</keyword>
<feature type="transmembrane region" description="Helical" evidence="1">
    <location>
        <begin position="46"/>
        <end position="66"/>
    </location>
</feature>
<keyword evidence="1" id="KW-0812">Transmembrane</keyword>
<evidence type="ECO:0000256" key="1">
    <source>
        <dbReference type="SAM" id="Phobius"/>
    </source>
</evidence>
<reference evidence="2 3" key="1">
    <citation type="submission" date="2018-05" db="EMBL/GenBank/DDBJ databases">
        <title>Genomic Encyclopedia of Type Strains, Phase IV (KMG-IV): sequencing the most valuable type-strain genomes for metagenomic binning, comparative biology and taxonomic classification.</title>
        <authorList>
            <person name="Goeker M."/>
        </authorList>
    </citation>
    <scope>NUCLEOTIDE SEQUENCE [LARGE SCALE GENOMIC DNA]</scope>
    <source>
        <strain evidence="2 3">DSM 16097</strain>
    </source>
</reference>
<organism evidence="2 3">
    <name type="scientific">Roseicyclus mahoneyensis</name>
    <dbReference type="NCBI Taxonomy" id="164332"/>
    <lineage>
        <taxon>Bacteria</taxon>
        <taxon>Pseudomonadati</taxon>
        <taxon>Pseudomonadota</taxon>
        <taxon>Alphaproteobacteria</taxon>
        <taxon>Rhodobacterales</taxon>
        <taxon>Roseobacteraceae</taxon>
        <taxon>Roseicyclus</taxon>
    </lineage>
</organism>
<dbReference type="RefSeq" id="WP_170119062.1">
    <property type="nucleotide sequence ID" value="NZ_QGGW01000005.1"/>
</dbReference>
<sequence>MIPFTLAAALSAAWLALHLVAGGRQILRPLRLSALDPVVRDTHFLCWHFTSVAIGAMAVFFTLAAVSGIAAYGVAGAGLAAAFWLCGVGLVIALRQRHADLPQGWLFLPVAFLGLWGILA</sequence>
<evidence type="ECO:0000313" key="3">
    <source>
        <dbReference type="Proteomes" id="UP000245708"/>
    </source>
</evidence>
<gene>
    <name evidence="2" type="ORF">C7455_10544</name>
</gene>
<dbReference type="EMBL" id="QGGW01000005">
    <property type="protein sequence ID" value="PWK60061.1"/>
    <property type="molecule type" value="Genomic_DNA"/>
</dbReference>
<evidence type="ECO:0000313" key="2">
    <source>
        <dbReference type="EMBL" id="PWK60061.1"/>
    </source>
</evidence>
<feature type="transmembrane region" description="Helical" evidence="1">
    <location>
        <begin position="101"/>
        <end position="119"/>
    </location>
</feature>
<dbReference type="Proteomes" id="UP000245708">
    <property type="component" value="Unassembled WGS sequence"/>
</dbReference>
<dbReference type="AlphaFoldDB" id="A0A316GHL4"/>
<name>A0A316GHL4_9RHOB</name>
<feature type="transmembrane region" description="Helical" evidence="1">
    <location>
        <begin position="73"/>
        <end position="95"/>
    </location>
</feature>